<comment type="caution">
    <text evidence="2">The sequence shown here is derived from an EMBL/GenBank/DDBJ whole genome shotgun (WGS) entry which is preliminary data.</text>
</comment>
<proteinExistence type="predicted"/>
<name>A0A9R1XTP8_LACSA</name>
<dbReference type="Proteomes" id="UP000235145">
    <property type="component" value="Unassembled WGS sequence"/>
</dbReference>
<gene>
    <name evidence="2" type="ORF">LSAT_V11C100033630</name>
</gene>
<keyword evidence="3" id="KW-1185">Reference proteome</keyword>
<sequence length="253" mass="28836">MIKAWKSIIDKTRSKLSMWKARTLSFSGRATLVKSVLGNLPTFYFSLFPAPIGIIDELEKKFKDSFYGGVARKRQQYIGLHDVGGAGLGSLRHLNLALLVKWWWKFKTEPHSLWAQIISGFHKHQNRPWYCFAKHNMGGVWSSIDKAKNGFWRLNIDVTEIMNTIDGGLTWRSDFVVDGNFNVARLRSRLDRASHPISDGDFWWLNSVPKKVASFIWRAKQGRIPSVVELAKRNIPITSPRCGLCANTEESAS</sequence>
<accession>A0A9R1XTP8</accession>
<dbReference type="InterPro" id="IPR026960">
    <property type="entry name" value="RVT-Znf"/>
</dbReference>
<dbReference type="PANTHER" id="PTHR33116">
    <property type="entry name" value="REVERSE TRANSCRIPTASE ZINC-BINDING DOMAIN-CONTAINING PROTEIN-RELATED-RELATED"/>
    <property type="match status" value="1"/>
</dbReference>
<reference evidence="2 3" key="1">
    <citation type="journal article" date="2017" name="Nat. Commun.">
        <title>Genome assembly with in vitro proximity ligation data and whole-genome triplication in lettuce.</title>
        <authorList>
            <person name="Reyes-Chin-Wo S."/>
            <person name="Wang Z."/>
            <person name="Yang X."/>
            <person name="Kozik A."/>
            <person name="Arikit S."/>
            <person name="Song C."/>
            <person name="Xia L."/>
            <person name="Froenicke L."/>
            <person name="Lavelle D.O."/>
            <person name="Truco M.J."/>
            <person name="Xia R."/>
            <person name="Zhu S."/>
            <person name="Xu C."/>
            <person name="Xu H."/>
            <person name="Xu X."/>
            <person name="Cox K."/>
            <person name="Korf I."/>
            <person name="Meyers B.C."/>
            <person name="Michelmore R.W."/>
        </authorList>
    </citation>
    <scope>NUCLEOTIDE SEQUENCE [LARGE SCALE GENOMIC DNA]</scope>
    <source>
        <strain evidence="3">cv. Salinas</strain>
        <tissue evidence="2">Seedlings</tissue>
    </source>
</reference>
<evidence type="ECO:0000313" key="2">
    <source>
        <dbReference type="EMBL" id="KAJ0225471.1"/>
    </source>
</evidence>
<dbReference type="Pfam" id="PF13966">
    <property type="entry name" value="zf-RVT"/>
    <property type="match status" value="1"/>
</dbReference>
<organism evidence="2 3">
    <name type="scientific">Lactuca sativa</name>
    <name type="common">Garden lettuce</name>
    <dbReference type="NCBI Taxonomy" id="4236"/>
    <lineage>
        <taxon>Eukaryota</taxon>
        <taxon>Viridiplantae</taxon>
        <taxon>Streptophyta</taxon>
        <taxon>Embryophyta</taxon>
        <taxon>Tracheophyta</taxon>
        <taxon>Spermatophyta</taxon>
        <taxon>Magnoliopsida</taxon>
        <taxon>eudicotyledons</taxon>
        <taxon>Gunneridae</taxon>
        <taxon>Pentapetalae</taxon>
        <taxon>asterids</taxon>
        <taxon>campanulids</taxon>
        <taxon>Asterales</taxon>
        <taxon>Asteraceae</taxon>
        <taxon>Cichorioideae</taxon>
        <taxon>Cichorieae</taxon>
        <taxon>Lactucinae</taxon>
        <taxon>Lactuca</taxon>
    </lineage>
</organism>
<evidence type="ECO:0000313" key="3">
    <source>
        <dbReference type="Proteomes" id="UP000235145"/>
    </source>
</evidence>
<dbReference type="EMBL" id="NBSK02000001">
    <property type="protein sequence ID" value="KAJ0225471.1"/>
    <property type="molecule type" value="Genomic_DNA"/>
</dbReference>
<feature type="domain" description="Reverse transcriptase zinc-binding" evidence="1">
    <location>
        <begin position="193"/>
        <end position="252"/>
    </location>
</feature>
<dbReference type="PANTHER" id="PTHR33116:SF79">
    <property type="entry name" value="REVERSE TRANSCRIPTASE DOMAIN, ZINC FINGER, CCHC-TYPE-RELATED"/>
    <property type="match status" value="1"/>
</dbReference>
<dbReference type="AlphaFoldDB" id="A0A9R1XTP8"/>
<evidence type="ECO:0000259" key="1">
    <source>
        <dbReference type="Pfam" id="PF13966"/>
    </source>
</evidence>
<protein>
    <recommendedName>
        <fullName evidence="1">Reverse transcriptase zinc-binding domain-containing protein</fullName>
    </recommendedName>
</protein>